<dbReference type="SUPFAM" id="SSF51120">
    <property type="entry name" value="beta-Roll"/>
    <property type="match status" value="1"/>
</dbReference>
<proteinExistence type="predicted"/>
<dbReference type="InterPro" id="IPR001343">
    <property type="entry name" value="Hemolysn_Ca-bd"/>
</dbReference>
<accession>A0A2P7TX12</accession>
<sequence>MVGAGNAQDKVLIGTNGHGTLRGGNGNDTLIGGTGNDMLVGGANSNDLYIFARGHGTATDASYYGNKFIDTLRFEDAHSGDAVFSRLGNDYLEGGNNTADMYILQRGTVKTLFLMVRSEWMPLSTNWYLKV</sequence>
<dbReference type="InterPro" id="IPR011049">
    <property type="entry name" value="Serralysin-like_metalloprot_C"/>
</dbReference>
<dbReference type="AlphaFoldDB" id="A0A2P7TX12"/>
<organism evidence="1 2">
    <name type="scientific">Neisseria iguanae</name>
    <dbReference type="NCBI Taxonomy" id="90242"/>
    <lineage>
        <taxon>Bacteria</taxon>
        <taxon>Pseudomonadati</taxon>
        <taxon>Pseudomonadota</taxon>
        <taxon>Betaproteobacteria</taxon>
        <taxon>Neisseriales</taxon>
        <taxon>Neisseriaceae</taxon>
        <taxon>Neisseria</taxon>
    </lineage>
</organism>
<gene>
    <name evidence="1" type="ORF">C7N83_13330</name>
</gene>
<evidence type="ECO:0008006" key="3">
    <source>
        <dbReference type="Google" id="ProtNLM"/>
    </source>
</evidence>
<comment type="caution">
    <text evidence="1">The sequence shown here is derived from an EMBL/GenBank/DDBJ whole genome shotgun (WGS) entry which is preliminary data.</text>
</comment>
<dbReference type="Gene3D" id="2.150.10.10">
    <property type="entry name" value="Serralysin-like metalloprotease, C-terminal"/>
    <property type="match status" value="1"/>
</dbReference>
<dbReference type="EMBL" id="PXYY01000145">
    <property type="protein sequence ID" value="PSJ79256.1"/>
    <property type="molecule type" value="Genomic_DNA"/>
</dbReference>
<evidence type="ECO:0000313" key="1">
    <source>
        <dbReference type="EMBL" id="PSJ79256.1"/>
    </source>
</evidence>
<evidence type="ECO:0000313" key="2">
    <source>
        <dbReference type="Proteomes" id="UP000241868"/>
    </source>
</evidence>
<protein>
    <recommendedName>
        <fullName evidence="3">Haemolysin-type calcium binding-related domain-containing protein</fullName>
    </recommendedName>
</protein>
<reference evidence="1 2" key="1">
    <citation type="submission" date="2018-03" db="EMBL/GenBank/DDBJ databases">
        <title>Neisseria weixii sp. nov., isolated from the intestinal contents of Tibetan Plateau pika (Ochotona curzoniae) in Yushu, Qinghai Province, China.</title>
        <authorList>
            <person name="Gui Z."/>
        </authorList>
    </citation>
    <scope>NUCLEOTIDE SEQUENCE [LARGE SCALE GENOMIC DNA]</scope>
    <source>
        <strain evidence="1 2">ATCC 51483</strain>
    </source>
</reference>
<name>A0A2P7TX12_9NEIS</name>
<dbReference type="GO" id="GO:0005509">
    <property type="term" value="F:calcium ion binding"/>
    <property type="evidence" value="ECO:0007669"/>
    <property type="project" value="InterPro"/>
</dbReference>
<dbReference type="PRINTS" id="PR00313">
    <property type="entry name" value="CABNDNGRPT"/>
</dbReference>
<keyword evidence="2" id="KW-1185">Reference proteome</keyword>
<dbReference type="Pfam" id="PF00353">
    <property type="entry name" value="HemolysinCabind"/>
    <property type="match status" value="1"/>
</dbReference>
<dbReference type="Proteomes" id="UP000241868">
    <property type="component" value="Unassembled WGS sequence"/>
</dbReference>